<name>A0A0E9VQI3_ANGAN</name>
<reference evidence="1" key="2">
    <citation type="journal article" date="2015" name="Fish Shellfish Immunol.">
        <title>Early steps in the European eel (Anguilla anguilla)-Vibrio vulnificus interaction in the gills: Role of the RtxA13 toxin.</title>
        <authorList>
            <person name="Callol A."/>
            <person name="Pajuelo D."/>
            <person name="Ebbesson L."/>
            <person name="Teles M."/>
            <person name="MacKenzie S."/>
            <person name="Amaro C."/>
        </authorList>
    </citation>
    <scope>NUCLEOTIDE SEQUENCE</scope>
</reference>
<evidence type="ECO:0000313" key="1">
    <source>
        <dbReference type="EMBL" id="JAH79513.1"/>
    </source>
</evidence>
<organism evidence="1">
    <name type="scientific">Anguilla anguilla</name>
    <name type="common">European freshwater eel</name>
    <name type="synonym">Muraena anguilla</name>
    <dbReference type="NCBI Taxonomy" id="7936"/>
    <lineage>
        <taxon>Eukaryota</taxon>
        <taxon>Metazoa</taxon>
        <taxon>Chordata</taxon>
        <taxon>Craniata</taxon>
        <taxon>Vertebrata</taxon>
        <taxon>Euteleostomi</taxon>
        <taxon>Actinopterygii</taxon>
        <taxon>Neopterygii</taxon>
        <taxon>Teleostei</taxon>
        <taxon>Anguilliformes</taxon>
        <taxon>Anguillidae</taxon>
        <taxon>Anguilla</taxon>
    </lineage>
</organism>
<reference evidence="1" key="1">
    <citation type="submission" date="2014-11" db="EMBL/GenBank/DDBJ databases">
        <authorList>
            <person name="Amaro Gonzalez C."/>
        </authorList>
    </citation>
    <scope>NUCLEOTIDE SEQUENCE</scope>
</reference>
<protein>
    <submittedName>
        <fullName evidence="1">Uncharacterized protein</fullName>
    </submittedName>
</protein>
<sequence>MYNSQLLMEILIPQILYNKITIK</sequence>
<proteinExistence type="predicted"/>
<accession>A0A0E9VQI3</accession>
<dbReference type="AlphaFoldDB" id="A0A0E9VQI3"/>
<dbReference type="EMBL" id="GBXM01029064">
    <property type="protein sequence ID" value="JAH79513.1"/>
    <property type="molecule type" value="Transcribed_RNA"/>
</dbReference>